<protein>
    <submittedName>
        <fullName evidence="2">Arc family DNA-binding protein</fullName>
    </submittedName>
</protein>
<evidence type="ECO:0000313" key="3">
    <source>
        <dbReference type="Proteomes" id="UP000262004"/>
    </source>
</evidence>
<keyword evidence="2" id="KW-0238">DNA-binding</keyword>
<sequence length="80" mass="9214">MATITLKNIPEDLYERLKIVAKANHRSINSELIHCLEIALRPHQVPPEERLERLRKIRADIPQSAVSPEEIQQAIEEGRP</sequence>
<dbReference type="GO" id="GO:0006355">
    <property type="term" value="P:regulation of DNA-templated transcription"/>
    <property type="evidence" value="ECO:0007669"/>
    <property type="project" value="InterPro"/>
</dbReference>
<dbReference type="Pfam" id="PF22513">
    <property type="entry name" value="FitA-like_RHH"/>
    <property type="match status" value="1"/>
</dbReference>
<dbReference type="RefSeq" id="WP_119335100.1">
    <property type="nucleotide sequence ID" value="NZ_AP018558.1"/>
</dbReference>
<dbReference type="InterPro" id="IPR013321">
    <property type="entry name" value="Arc_rbn_hlx_hlx"/>
</dbReference>
<dbReference type="EMBL" id="AP018558">
    <property type="protein sequence ID" value="BBD77359.1"/>
    <property type="molecule type" value="Genomic_DNA"/>
</dbReference>
<evidence type="ECO:0000259" key="1">
    <source>
        <dbReference type="Pfam" id="PF22513"/>
    </source>
</evidence>
<name>A0A2Z6DYE1_HYDTE</name>
<dbReference type="OrthoDB" id="2389872at2"/>
<dbReference type="GO" id="GO:0003677">
    <property type="term" value="F:DNA binding"/>
    <property type="evidence" value="ECO:0007669"/>
    <property type="project" value="UniProtKB-KW"/>
</dbReference>
<keyword evidence="3" id="KW-1185">Reference proteome</keyword>
<reference evidence="2 3" key="1">
    <citation type="submission" date="2018-04" db="EMBL/GenBank/DDBJ databases">
        <title>Complete genome sequence of Hydrogenophilus thermoluteolus TH-1.</title>
        <authorList>
            <person name="Arai H."/>
        </authorList>
    </citation>
    <scope>NUCLEOTIDE SEQUENCE [LARGE SCALE GENOMIC DNA]</scope>
    <source>
        <strain evidence="2 3">TH-1</strain>
    </source>
</reference>
<evidence type="ECO:0000313" key="2">
    <source>
        <dbReference type="EMBL" id="BBD77359.1"/>
    </source>
</evidence>
<feature type="domain" description="Antitoxin FitA-like ribbon-helix-helix" evidence="1">
    <location>
        <begin position="2"/>
        <end position="39"/>
    </location>
</feature>
<proteinExistence type="predicted"/>
<accession>A0A2Z6DYE1</accession>
<dbReference type="SUPFAM" id="SSF47598">
    <property type="entry name" value="Ribbon-helix-helix"/>
    <property type="match status" value="1"/>
</dbReference>
<dbReference type="Proteomes" id="UP000262004">
    <property type="component" value="Chromosome"/>
</dbReference>
<dbReference type="InterPro" id="IPR010985">
    <property type="entry name" value="Ribbon_hlx_hlx"/>
</dbReference>
<dbReference type="Gene3D" id="1.10.1220.10">
    <property type="entry name" value="Met repressor-like"/>
    <property type="match status" value="1"/>
</dbReference>
<dbReference type="AlphaFoldDB" id="A0A2Z6DYE1"/>
<organism evidence="2 3">
    <name type="scientific">Hydrogenophilus thermoluteolus</name>
    <name type="common">Pseudomonas hydrogenothermophila</name>
    <dbReference type="NCBI Taxonomy" id="297"/>
    <lineage>
        <taxon>Bacteria</taxon>
        <taxon>Pseudomonadati</taxon>
        <taxon>Pseudomonadota</taxon>
        <taxon>Hydrogenophilia</taxon>
        <taxon>Hydrogenophilales</taxon>
        <taxon>Hydrogenophilaceae</taxon>
        <taxon>Hydrogenophilus</taxon>
    </lineage>
</organism>
<dbReference type="InterPro" id="IPR053853">
    <property type="entry name" value="FitA-like_RHH"/>
</dbReference>
<dbReference type="KEGG" id="htl:HPTL_1095"/>
<gene>
    <name evidence="2" type="ORF">HPTL_1095</name>
</gene>